<keyword evidence="4" id="KW-0812">Transmembrane</keyword>
<evidence type="ECO:0000313" key="7">
    <source>
        <dbReference type="Proteomes" id="UP000188729"/>
    </source>
</evidence>
<dbReference type="Proteomes" id="UP000188729">
    <property type="component" value="Unassembled WGS sequence"/>
</dbReference>
<evidence type="ECO:0000256" key="4">
    <source>
        <dbReference type="SAM" id="Phobius"/>
    </source>
</evidence>
<dbReference type="EMBL" id="MPSB01000006">
    <property type="protein sequence ID" value="ONF96103.1"/>
    <property type="molecule type" value="Genomic_DNA"/>
</dbReference>
<comment type="caution">
    <text evidence="6">The sequence shown here is derived from an EMBL/GenBank/DDBJ whole genome shotgun (WGS) entry which is preliminary data.</text>
</comment>
<keyword evidence="4" id="KW-1133">Transmembrane helix</keyword>
<keyword evidence="4" id="KW-0472">Membrane</keyword>
<dbReference type="AlphaFoldDB" id="A0A1V2EU66"/>
<dbReference type="InterPro" id="IPR001173">
    <property type="entry name" value="Glyco_trans_2-like"/>
</dbReference>
<feature type="domain" description="Glycosyltransferase 2-like" evidence="5">
    <location>
        <begin position="46"/>
        <end position="181"/>
    </location>
</feature>
<dbReference type="Pfam" id="PF00535">
    <property type="entry name" value="Glycos_transf_2"/>
    <property type="match status" value="1"/>
</dbReference>
<dbReference type="STRING" id="1915074.SPHI_17180"/>
<sequence>MQLVAWILLLLPVAIFAGYPALVIAAAATRPPRRRPPAISQQPSITILIGAHNEAATIGEKLASVTAALTTWRGKAEVIVADDGSADATAAIAEAQGARVIRCPRGGKARALNASVAHASGDILVMTDADPLFDPDTVPALLAPFADPTVGAVAGRVETIGKRGRFAAADRGFRRYESALRAAEDRLFGCISADGGLYAIRRALMPLVPPDVTDDFHISTAAVAAGYRIAYADGARVWEHSIGGGRQQFRRRVRITVRGLTALWRRRALMNPARTAWYAPALLLHKVGRRLAPLCIPPLWLVSILLAAQGSLWWALVAAGITAAVGVALAGAAGLKLRGPLKLVHGAMLHLAGLSLGTILFLAGRRYAQWTPQKQP</sequence>
<dbReference type="PANTHER" id="PTHR43630:SF1">
    <property type="entry name" value="POLY-BETA-1,6-N-ACETYL-D-GLUCOSAMINE SYNTHASE"/>
    <property type="match status" value="1"/>
</dbReference>
<protein>
    <submittedName>
        <fullName evidence="6">Poly-beta-1,6-N-acetyl-D-glucosamine synthase</fullName>
        <ecNumber evidence="6">2.4.1.-</ecNumber>
    </submittedName>
</protein>
<keyword evidence="7" id="KW-1185">Reference proteome</keyword>
<accession>A0A1V2EU66</accession>
<gene>
    <name evidence="6" type="primary">pgaC</name>
    <name evidence="6" type="ORF">SPHI_17180</name>
</gene>
<proteinExistence type="inferred from homology"/>
<dbReference type="RefSeq" id="WP_076744488.1">
    <property type="nucleotide sequence ID" value="NZ_MPSB01000006.1"/>
</dbReference>
<evidence type="ECO:0000259" key="5">
    <source>
        <dbReference type="Pfam" id="PF00535"/>
    </source>
</evidence>
<name>A0A1V2EU66_9SPHN</name>
<reference evidence="6 7" key="1">
    <citation type="submission" date="2016-11" db="EMBL/GenBank/DDBJ databases">
        <title>Genome sequence of Sphingomonas jeddahensis G39.</title>
        <authorList>
            <person name="Poehlein A."/>
            <person name="Wuebbeler J.H."/>
            <person name="Steinbuechel A."/>
            <person name="Daniel R."/>
        </authorList>
    </citation>
    <scope>NUCLEOTIDE SEQUENCE [LARGE SCALE GENOMIC DNA]</scope>
    <source>
        <strain evidence="6 7">G39</strain>
    </source>
</reference>
<evidence type="ECO:0000256" key="2">
    <source>
        <dbReference type="ARBA" id="ARBA00022676"/>
    </source>
</evidence>
<dbReference type="EC" id="2.4.1.-" evidence="6"/>
<feature type="transmembrane region" description="Helical" evidence="4">
    <location>
        <begin position="312"/>
        <end position="335"/>
    </location>
</feature>
<dbReference type="OrthoDB" id="9815923at2"/>
<dbReference type="Gene3D" id="3.90.550.10">
    <property type="entry name" value="Spore Coat Polysaccharide Biosynthesis Protein SpsA, Chain A"/>
    <property type="match status" value="1"/>
</dbReference>
<keyword evidence="2 6" id="KW-0328">Glycosyltransferase</keyword>
<organism evidence="6 7">
    <name type="scientific">Sphingomonas jeddahensis</name>
    <dbReference type="NCBI Taxonomy" id="1915074"/>
    <lineage>
        <taxon>Bacteria</taxon>
        <taxon>Pseudomonadati</taxon>
        <taxon>Pseudomonadota</taxon>
        <taxon>Alphaproteobacteria</taxon>
        <taxon>Sphingomonadales</taxon>
        <taxon>Sphingomonadaceae</taxon>
        <taxon>Sphingomonas</taxon>
    </lineage>
</organism>
<evidence type="ECO:0000256" key="3">
    <source>
        <dbReference type="ARBA" id="ARBA00022679"/>
    </source>
</evidence>
<comment type="similarity">
    <text evidence="1">Belongs to the glycosyltransferase 2 family.</text>
</comment>
<evidence type="ECO:0000313" key="6">
    <source>
        <dbReference type="EMBL" id="ONF96103.1"/>
    </source>
</evidence>
<dbReference type="PANTHER" id="PTHR43630">
    <property type="entry name" value="POLY-BETA-1,6-N-ACETYL-D-GLUCOSAMINE SYNTHASE"/>
    <property type="match status" value="1"/>
</dbReference>
<keyword evidence="3 6" id="KW-0808">Transferase</keyword>
<feature type="transmembrane region" description="Helical" evidence="4">
    <location>
        <begin position="347"/>
        <end position="368"/>
    </location>
</feature>
<evidence type="ECO:0000256" key="1">
    <source>
        <dbReference type="ARBA" id="ARBA00006739"/>
    </source>
</evidence>
<dbReference type="SUPFAM" id="SSF53448">
    <property type="entry name" value="Nucleotide-diphospho-sugar transferases"/>
    <property type="match status" value="1"/>
</dbReference>
<dbReference type="GO" id="GO:0016757">
    <property type="term" value="F:glycosyltransferase activity"/>
    <property type="evidence" value="ECO:0007669"/>
    <property type="project" value="UniProtKB-KW"/>
</dbReference>
<dbReference type="InterPro" id="IPR029044">
    <property type="entry name" value="Nucleotide-diphossugar_trans"/>
</dbReference>